<evidence type="ECO:0008006" key="4">
    <source>
        <dbReference type="Google" id="ProtNLM"/>
    </source>
</evidence>
<gene>
    <name evidence="2" type="ORF">DAPK24_052000</name>
</gene>
<protein>
    <recommendedName>
        <fullName evidence="4">PH domain-containing protein</fullName>
    </recommendedName>
</protein>
<dbReference type="Proteomes" id="UP001378960">
    <property type="component" value="Unassembled WGS sequence"/>
</dbReference>
<keyword evidence="3" id="KW-1185">Reference proteome</keyword>
<evidence type="ECO:0000256" key="1">
    <source>
        <dbReference type="SAM" id="MobiDB-lite"/>
    </source>
</evidence>
<reference evidence="2 3" key="1">
    <citation type="journal article" date="2023" name="Elife">
        <title>Identification of key yeast species and microbe-microbe interactions impacting larval growth of Drosophila in the wild.</title>
        <authorList>
            <person name="Mure A."/>
            <person name="Sugiura Y."/>
            <person name="Maeda R."/>
            <person name="Honda K."/>
            <person name="Sakurai N."/>
            <person name="Takahashi Y."/>
            <person name="Watada M."/>
            <person name="Katoh T."/>
            <person name="Gotoh A."/>
            <person name="Gotoh Y."/>
            <person name="Taniguchi I."/>
            <person name="Nakamura K."/>
            <person name="Hayashi T."/>
            <person name="Katayama T."/>
            <person name="Uemura T."/>
            <person name="Hattori Y."/>
        </authorList>
    </citation>
    <scope>NUCLEOTIDE SEQUENCE [LARGE SCALE GENOMIC DNA]</scope>
    <source>
        <strain evidence="2 3">PK-24</strain>
    </source>
</reference>
<sequence>MPFRAEIELKTRDARALWTKAINSFYTISDSFKIVIRQGEDSGVDQYGRKCFSELLFVTMNKTKTAILNTSFKTTFFKKFTIEGEIEDVVRDRNNASGSGMDNYNYARSYTFVVNSRDMNVLFKDCGEDAISWKIFLLASGETTHMIYSNRLFVEFDTKSGMKKKYTISYRPSFNGFDSEIHYTYLKTLGDQKISDEKQLKLRLDNGGGAMDDNDGDDFDDDFDDDDFNDERVHRIAVDSVILKSFLQTFPVQLEDFQIEVEPTVGLITFKGYNRQQHTIRSTNLVNRPMTLDIKMRLDQIVYNNFKDYNDGDDTNEKDKLKKSKKIQASFRLKNFKTFIQIISGNLSEFLENDENDDDTSNCKNYRSLSKYGDKSMHFDNGENICDIIFSKPGYPIVFERRYFIDNGELHDNDCCSVTLTEITDGESSKLTLHTKNSSINNITNNQINAMNQRFTRRLIDSERDFSLSRGVTATINDNNSNGDNNLNMNRFERDDGINEPLFVAEEAEFYDDNNVNDNYQEENDTHSKAKRRKLLSDDNRDENREDFEQIFWLNSKFHQTKVVEKNHVSDKSDSNKVTEERENEAEKENINENKTENDDEYLGPTQRVLIKGLFD</sequence>
<comment type="caution">
    <text evidence="2">The sequence shown here is derived from an EMBL/GenBank/DDBJ whole genome shotgun (WGS) entry which is preliminary data.</text>
</comment>
<name>A0AAV5RBM8_PICKL</name>
<proteinExistence type="predicted"/>
<feature type="region of interest" description="Disordered" evidence="1">
    <location>
        <begin position="565"/>
        <end position="606"/>
    </location>
</feature>
<organism evidence="2 3">
    <name type="scientific">Pichia kluyveri</name>
    <name type="common">Yeast</name>
    <dbReference type="NCBI Taxonomy" id="36015"/>
    <lineage>
        <taxon>Eukaryota</taxon>
        <taxon>Fungi</taxon>
        <taxon>Dikarya</taxon>
        <taxon>Ascomycota</taxon>
        <taxon>Saccharomycotina</taxon>
        <taxon>Pichiomycetes</taxon>
        <taxon>Pichiales</taxon>
        <taxon>Pichiaceae</taxon>
        <taxon>Pichia</taxon>
    </lineage>
</organism>
<dbReference type="AlphaFoldDB" id="A0AAV5RBM8"/>
<accession>A0AAV5RBM8</accession>
<evidence type="ECO:0000313" key="3">
    <source>
        <dbReference type="Proteomes" id="UP001378960"/>
    </source>
</evidence>
<dbReference type="EMBL" id="BTGB01000009">
    <property type="protein sequence ID" value="GMM48602.1"/>
    <property type="molecule type" value="Genomic_DNA"/>
</dbReference>
<feature type="region of interest" description="Disordered" evidence="1">
    <location>
        <begin position="513"/>
        <end position="535"/>
    </location>
</feature>
<feature type="compositionally biased region" description="Basic and acidic residues" evidence="1">
    <location>
        <begin position="565"/>
        <end position="597"/>
    </location>
</feature>
<evidence type="ECO:0000313" key="2">
    <source>
        <dbReference type="EMBL" id="GMM48602.1"/>
    </source>
</evidence>